<dbReference type="InterPro" id="IPR012337">
    <property type="entry name" value="RNaseH-like_sf"/>
</dbReference>
<name>A0A414QLV9_9BACT</name>
<dbReference type="InterPro" id="IPR001584">
    <property type="entry name" value="Integrase_cat-core"/>
</dbReference>
<comment type="caution">
    <text evidence="2">The sequence shown here is derived from an EMBL/GenBank/DDBJ whole genome shotgun (WGS) entry which is preliminary data.</text>
</comment>
<organism evidence="2 3">
    <name type="scientific">Phocaeicola plebeius</name>
    <dbReference type="NCBI Taxonomy" id="310297"/>
    <lineage>
        <taxon>Bacteria</taxon>
        <taxon>Pseudomonadati</taxon>
        <taxon>Bacteroidota</taxon>
        <taxon>Bacteroidia</taxon>
        <taxon>Bacteroidales</taxon>
        <taxon>Bacteroidaceae</taxon>
        <taxon>Phocaeicola</taxon>
    </lineage>
</organism>
<sequence length="309" mass="35772">KKKLRCQVIRGLSQGGRRYRVRPLCRLLGISAQGYYKHDYASNEADILSASIVLYCLYVRQKERLPKAGCRELYTLCREYFREKFTIGRDRFYNVLRSNSLMLRRTRYRPRTTDSRHGYRLYRDLVNTSPKYTPAGNGRLVVADITYIYTREGFAYLSLVTDAYSRYIVGYCLSRSLDAEGPLRAMYMALETYRAYGISTEGMIHHSDRGVQYASKQYTNLLLSQGIRISMTQTGDPLHNALAERMNNTLKNGWLFNEGDMDFRQAEEAVSKSVAMYNNARPHRALGMKTPMEVFSGRGGNPLMEYRYN</sequence>
<proteinExistence type="predicted"/>
<dbReference type="GO" id="GO:0003676">
    <property type="term" value="F:nucleic acid binding"/>
    <property type="evidence" value="ECO:0007669"/>
    <property type="project" value="InterPro"/>
</dbReference>
<dbReference type="PANTHER" id="PTHR46889:SF5">
    <property type="entry name" value="INTEGRASE PROTEIN"/>
    <property type="match status" value="1"/>
</dbReference>
<gene>
    <name evidence="2" type="ORF">DW653_16800</name>
</gene>
<dbReference type="AlphaFoldDB" id="A0A414QLV9"/>
<protein>
    <submittedName>
        <fullName evidence="2">IS3 family transposase</fullName>
    </submittedName>
</protein>
<dbReference type="Proteomes" id="UP000283485">
    <property type="component" value="Unassembled WGS sequence"/>
</dbReference>
<evidence type="ECO:0000259" key="1">
    <source>
        <dbReference type="PROSITE" id="PS50994"/>
    </source>
</evidence>
<evidence type="ECO:0000313" key="3">
    <source>
        <dbReference type="Proteomes" id="UP000283485"/>
    </source>
</evidence>
<evidence type="ECO:0000313" key="2">
    <source>
        <dbReference type="EMBL" id="RHF81773.1"/>
    </source>
</evidence>
<feature type="non-terminal residue" evidence="2">
    <location>
        <position position="1"/>
    </location>
</feature>
<dbReference type="GO" id="GO:0015074">
    <property type="term" value="P:DNA integration"/>
    <property type="evidence" value="ECO:0007669"/>
    <property type="project" value="InterPro"/>
</dbReference>
<dbReference type="InterPro" id="IPR048020">
    <property type="entry name" value="Transpos_IS3"/>
</dbReference>
<dbReference type="InterPro" id="IPR036397">
    <property type="entry name" value="RNaseH_sf"/>
</dbReference>
<dbReference type="Gene3D" id="3.30.420.10">
    <property type="entry name" value="Ribonuclease H-like superfamily/Ribonuclease H"/>
    <property type="match status" value="1"/>
</dbReference>
<accession>A0A414QLV9</accession>
<reference evidence="2 3" key="1">
    <citation type="submission" date="2018-08" db="EMBL/GenBank/DDBJ databases">
        <title>A genome reference for cultivated species of the human gut microbiota.</title>
        <authorList>
            <person name="Zou Y."/>
            <person name="Xue W."/>
            <person name="Luo G."/>
        </authorList>
    </citation>
    <scope>NUCLEOTIDE SEQUENCE [LARGE SCALE GENOMIC DNA]</scope>
    <source>
        <strain evidence="2 3">AM23-23</strain>
    </source>
</reference>
<feature type="domain" description="Integrase catalytic" evidence="1">
    <location>
        <begin position="130"/>
        <end position="299"/>
    </location>
</feature>
<dbReference type="RefSeq" id="WP_118212284.1">
    <property type="nucleotide sequence ID" value="NZ_QRHQ01000091.1"/>
</dbReference>
<dbReference type="NCBIfam" id="NF033516">
    <property type="entry name" value="transpos_IS3"/>
    <property type="match status" value="1"/>
</dbReference>
<dbReference type="EMBL" id="QRHQ01000091">
    <property type="protein sequence ID" value="RHF81773.1"/>
    <property type="molecule type" value="Genomic_DNA"/>
</dbReference>
<dbReference type="SUPFAM" id="SSF53098">
    <property type="entry name" value="Ribonuclease H-like"/>
    <property type="match status" value="1"/>
</dbReference>
<dbReference type="PANTHER" id="PTHR46889">
    <property type="entry name" value="TRANSPOSASE INSF FOR INSERTION SEQUENCE IS3B-RELATED"/>
    <property type="match status" value="1"/>
</dbReference>
<dbReference type="InterPro" id="IPR050900">
    <property type="entry name" value="Transposase_IS3/IS150/IS904"/>
</dbReference>
<dbReference type="PROSITE" id="PS50994">
    <property type="entry name" value="INTEGRASE"/>
    <property type="match status" value="1"/>
</dbReference>
<dbReference type="Pfam" id="PF13683">
    <property type="entry name" value="rve_3"/>
    <property type="match status" value="1"/>
</dbReference>